<reference evidence="1 2" key="1">
    <citation type="submission" date="2023-01" db="EMBL/GenBank/DDBJ databases">
        <authorList>
            <person name="Whitehead M."/>
        </authorList>
    </citation>
    <scope>NUCLEOTIDE SEQUENCE [LARGE SCALE GENOMIC DNA]</scope>
</reference>
<organism evidence="1 2">
    <name type="scientific">Macrosiphum euphorbiae</name>
    <name type="common">potato aphid</name>
    <dbReference type="NCBI Taxonomy" id="13131"/>
    <lineage>
        <taxon>Eukaryota</taxon>
        <taxon>Metazoa</taxon>
        <taxon>Ecdysozoa</taxon>
        <taxon>Arthropoda</taxon>
        <taxon>Hexapoda</taxon>
        <taxon>Insecta</taxon>
        <taxon>Pterygota</taxon>
        <taxon>Neoptera</taxon>
        <taxon>Paraneoptera</taxon>
        <taxon>Hemiptera</taxon>
        <taxon>Sternorrhyncha</taxon>
        <taxon>Aphidomorpha</taxon>
        <taxon>Aphidoidea</taxon>
        <taxon>Aphididae</taxon>
        <taxon>Macrosiphini</taxon>
        <taxon>Macrosiphum</taxon>
    </lineage>
</organism>
<gene>
    <name evidence="1" type="ORF">MEUPH1_LOCUS26231</name>
</gene>
<name>A0AAV0XY36_9HEMI</name>
<dbReference type="AlphaFoldDB" id="A0AAV0XY36"/>
<accession>A0AAV0XY36</accession>
<sequence length="182" mass="20895">MSGRDHSIASISSCPLKQLASSIEYEWSSSEHLSRHVGWVTFCGGSEKSRFSFPCHWWQYRSSIWIYTPLVEIPARYGRRQSTIRIYMSLMATRMVEFQDKSSAEILFSAVLASWWLQDSKFSVDVCVLLELKMECLLLLNEPLFILNGSICTRAAIGALHPCKCVMHGNITYYYTSMCFMC</sequence>
<protein>
    <submittedName>
        <fullName evidence="1">Uncharacterized protein</fullName>
    </submittedName>
</protein>
<comment type="caution">
    <text evidence="1">The sequence shown here is derived from an EMBL/GenBank/DDBJ whole genome shotgun (WGS) entry which is preliminary data.</text>
</comment>
<dbReference type="Proteomes" id="UP001160148">
    <property type="component" value="Unassembled WGS sequence"/>
</dbReference>
<evidence type="ECO:0000313" key="1">
    <source>
        <dbReference type="EMBL" id="CAI6372342.1"/>
    </source>
</evidence>
<keyword evidence="2" id="KW-1185">Reference proteome</keyword>
<evidence type="ECO:0000313" key="2">
    <source>
        <dbReference type="Proteomes" id="UP001160148"/>
    </source>
</evidence>
<proteinExistence type="predicted"/>
<dbReference type="EMBL" id="CARXXK010001029">
    <property type="protein sequence ID" value="CAI6372342.1"/>
    <property type="molecule type" value="Genomic_DNA"/>
</dbReference>